<reference evidence="8 9" key="1">
    <citation type="submission" date="2021-07" db="EMBL/GenBank/DDBJ databases">
        <title>The Aristolochia fimbriata genome: insights into angiosperm evolution, floral development and chemical biosynthesis.</title>
        <authorList>
            <person name="Jiao Y."/>
        </authorList>
    </citation>
    <scope>NUCLEOTIDE SEQUENCE [LARGE SCALE GENOMIC DNA]</scope>
    <source>
        <strain evidence="8">IBCAS-2021</strain>
        <tissue evidence="8">Leaf</tissue>
    </source>
</reference>
<comment type="similarity">
    <text evidence="2">Belongs to the major facilitator superfamily. Proton-dependent oligopeptide transporter (POT/PTR) (TC 2.A.17) family.</text>
</comment>
<feature type="transmembrane region" description="Helical" evidence="7">
    <location>
        <begin position="70"/>
        <end position="92"/>
    </location>
</feature>
<dbReference type="Pfam" id="PF00854">
    <property type="entry name" value="PTR2"/>
    <property type="match status" value="1"/>
</dbReference>
<feature type="transmembrane region" description="Helical" evidence="7">
    <location>
        <begin position="225"/>
        <end position="245"/>
    </location>
</feature>
<evidence type="ECO:0000256" key="2">
    <source>
        <dbReference type="ARBA" id="ARBA00005982"/>
    </source>
</evidence>
<dbReference type="PANTHER" id="PTHR11654">
    <property type="entry name" value="OLIGOPEPTIDE TRANSPORTER-RELATED"/>
    <property type="match status" value="1"/>
</dbReference>
<feature type="transmembrane region" description="Helical" evidence="7">
    <location>
        <begin position="138"/>
        <end position="158"/>
    </location>
</feature>
<evidence type="ECO:0000256" key="4">
    <source>
        <dbReference type="ARBA" id="ARBA00022989"/>
    </source>
</evidence>
<sequence>MAVFKEPSREASSIGEGFELDSERGQGNGARTGDVQTTGTHGDRYTMDGSLDWYGKPALKAKIGRWRAGIFLLVSHGFASLAFVGVEVNLVLFSTRVLRQTNAEAAATFSRWMGSLHLFSLVGGFLSDSYWGMYKTCLVFQSILLLGLTLLSSSTYFFLLEPSGCGKIDFLCQPHPPAQLAVFYISLYLIALGNGGYEPPLCTLGANQFEESDSKENPARESFYGLYYVCTNLGSLFSETILAYLEDSGKWVLSFWISASSSFLAVSFFLTGTFKYRYMKPCGNPVSRFCQVIVAALKNFNLRTPQDGVIHLYEVQGTQSTNNGVRKILHTEDFKFLDRAAIVANEGEVILDPSNNQIRNPWRLCTVTQVEEVKCVLRLLPIWVCIVFYSTVFMLMLSLFLEQGASMDNRVGSFRMPPASMTVFDILSTSFFIIFYQTLFVPLYAKITRGKPKGITEVRRMGIGFILTVFSLLSAAMVEAQRLRQATKDGKQSSSLNLFWQVPQYVLLGFAEAFVYVAQMDFFGKQAPEALKSLGIALSMASISMGSFLSTLLIKVTMDVTTKGGRPGWIPPNLNSGHLDWFFFLLAGITTADLFLYIWCARRYKSIVVEERRPETAAPQERRSEMMAPEERRPEMMAPEARRPEMMAPEERRPEMMAPEERRPEMMAPEERRPETAPEERRPETAPEERRPETTVPEERRPETTAPEERRPETTAPEERRPETAPEERRPETTAPEERRPETTAPEERRPETTAPEERRPETTAPEERRPETERV</sequence>
<dbReference type="EMBL" id="JAINDJ010000003">
    <property type="protein sequence ID" value="KAG9452440.1"/>
    <property type="molecule type" value="Genomic_DNA"/>
</dbReference>
<comment type="subcellular location">
    <subcellularLocation>
        <location evidence="1">Membrane</location>
        <topology evidence="1">Multi-pass membrane protein</topology>
    </subcellularLocation>
</comment>
<feature type="region of interest" description="Disordered" evidence="6">
    <location>
        <begin position="1"/>
        <end position="41"/>
    </location>
</feature>
<evidence type="ECO:0000256" key="6">
    <source>
        <dbReference type="SAM" id="MobiDB-lite"/>
    </source>
</evidence>
<dbReference type="GO" id="GO:0016020">
    <property type="term" value="C:membrane"/>
    <property type="evidence" value="ECO:0007669"/>
    <property type="project" value="UniProtKB-SubCell"/>
</dbReference>
<protein>
    <submittedName>
        <fullName evidence="8">Uncharacterized protein</fullName>
    </submittedName>
</protein>
<dbReference type="InterPro" id="IPR036259">
    <property type="entry name" value="MFS_trans_sf"/>
</dbReference>
<dbReference type="Gene3D" id="1.20.1250.20">
    <property type="entry name" value="MFS general substrate transporter like domains"/>
    <property type="match status" value="1"/>
</dbReference>
<feature type="transmembrane region" description="Helical" evidence="7">
    <location>
        <begin position="498"/>
        <end position="518"/>
    </location>
</feature>
<feature type="transmembrane region" description="Helical" evidence="7">
    <location>
        <begin position="251"/>
        <end position="270"/>
    </location>
</feature>
<name>A0AAV7EWD8_ARIFI</name>
<feature type="transmembrane region" description="Helical" evidence="7">
    <location>
        <begin position="581"/>
        <end position="600"/>
    </location>
</feature>
<evidence type="ECO:0000256" key="3">
    <source>
        <dbReference type="ARBA" id="ARBA00022692"/>
    </source>
</evidence>
<feature type="transmembrane region" description="Helical" evidence="7">
    <location>
        <begin position="379"/>
        <end position="401"/>
    </location>
</feature>
<evidence type="ECO:0000256" key="7">
    <source>
        <dbReference type="SAM" id="Phobius"/>
    </source>
</evidence>
<feature type="region of interest" description="Disordered" evidence="6">
    <location>
        <begin position="612"/>
        <end position="776"/>
    </location>
</feature>
<feature type="transmembrane region" description="Helical" evidence="7">
    <location>
        <begin position="178"/>
        <end position="197"/>
    </location>
</feature>
<evidence type="ECO:0000256" key="1">
    <source>
        <dbReference type="ARBA" id="ARBA00004141"/>
    </source>
</evidence>
<keyword evidence="9" id="KW-1185">Reference proteome</keyword>
<feature type="transmembrane region" description="Helical" evidence="7">
    <location>
        <begin position="112"/>
        <end position="131"/>
    </location>
</feature>
<accession>A0AAV7EWD8</accession>
<feature type="transmembrane region" description="Helical" evidence="7">
    <location>
        <begin position="530"/>
        <end position="554"/>
    </location>
</feature>
<keyword evidence="5 7" id="KW-0472">Membrane</keyword>
<evidence type="ECO:0000256" key="5">
    <source>
        <dbReference type="ARBA" id="ARBA00023136"/>
    </source>
</evidence>
<comment type="caution">
    <text evidence="8">The sequence shown here is derived from an EMBL/GenBank/DDBJ whole genome shotgun (WGS) entry which is preliminary data.</text>
</comment>
<dbReference type="SUPFAM" id="SSF103473">
    <property type="entry name" value="MFS general substrate transporter"/>
    <property type="match status" value="1"/>
</dbReference>
<dbReference type="GO" id="GO:0022857">
    <property type="term" value="F:transmembrane transporter activity"/>
    <property type="evidence" value="ECO:0007669"/>
    <property type="project" value="InterPro"/>
</dbReference>
<keyword evidence="4 7" id="KW-1133">Transmembrane helix</keyword>
<feature type="transmembrane region" description="Helical" evidence="7">
    <location>
        <begin position="421"/>
        <end position="441"/>
    </location>
</feature>
<dbReference type="Proteomes" id="UP000825729">
    <property type="component" value="Unassembled WGS sequence"/>
</dbReference>
<feature type="transmembrane region" description="Helical" evidence="7">
    <location>
        <begin position="461"/>
        <end position="478"/>
    </location>
</feature>
<evidence type="ECO:0000313" key="8">
    <source>
        <dbReference type="EMBL" id="KAG9452440.1"/>
    </source>
</evidence>
<keyword evidence="3 7" id="KW-0812">Transmembrane</keyword>
<dbReference type="InterPro" id="IPR000109">
    <property type="entry name" value="POT_fam"/>
</dbReference>
<gene>
    <name evidence="8" type="ORF">H6P81_005344</name>
</gene>
<organism evidence="8 9">
    <name type="scientific">Aristolochia fimbriata</name>
    <name type="common">White veined hardy Dutchman's pipe vine</name>
    <dbReference type="NCBI Taxonomy" id="158543"/>
    <lineage>
        <taxon>Eukaryota</taxon>
        <taxon>Viridiplantae</taxon>
        <taxon>Streptophyta</taxon>
        <taxon>Embryophyta</taxon>
        <taxon>Tracheophyta</taxon>
        <taxon>Spermatophyta</taxon>
        <taxon>Magnoliopsida</taxon>
        <taxon>Magnoliidae</taxon>
        <taxon>Piperales</taxon>
        <taxon>Aristolochiaceae</taxon>
        <taxon>Aristolochia</taxon>
    </lineage>
</organism>
<evidence type="ECO:0000313" key="9">
    <source>
        <dbReference type="Proteomes" id="UP000825729"/>
    </source>
</evidence>
<proteinExistence type="inferred from homology"/>
<dbReference type="AlphaFoldDB" id="A0AAV7EWD8"/>